<evidence type="ECO:0000256" key="4">
    <source>
        <dbReference type="ARBA" id="ARBA00022692"/>
    </source>
</evidence>
<feature type="domain" description="MotA/TolQ/ExbB proton channel" evidence="10">
    <location>
        <begin position="72"/>
        <end position="189"/>
    </location>
</feature>
<evidence type="ECO:0000256" key="5">
    <source>
        <dbReference type="ARBA" id="ARBA00022927"/>
    </source>
</evidence>
<protein>
    <submittedName>
        <fullName evidence="11">MotA/TolQ/ExbB proton channel</fullName>
    </submittedName>
</protein>
<gene>
    <name evidence="11" type="ORF">Cflav_PD1400</name>
</gene>
<dbReference type="PANTHER" id="PTHR30625">
    <property type="entry name" value="PROTEIN TOLQ"/>
    <property type="match status" value="1"/>
</dbReference>
<keyword evidence="12" id="KW-1185">Reference proteome</keyword>
<dbReference type="STRING" id="320771.Cflav_PD1400"/>
<evidence type="ECO:0000256" key="7">
    <source>
        <dbReference type="ARBA" id="ARBA00023136"/>
    </source>
</evidence>
<dbReference type="Proteomes" id="UP000003688">
    <property type="component" value="Unassembled WGS sequence"/>
</dbReference>
<keyword evidence="7 9" id="KW-0472">Membrane</keyword>
<dbReference type="EMBL" id="ABOX02000048">
    <property type="protein sequence ID" value="EEF58200.1"/>
    <property type="molecule type" value="Genomic_DNA"/>
</dbReference>
<dbReference type="InterPro" id="IPR050790">
    <property type="entry name" value="ExbB/TolQ_transport"/>
</dbReference>
<dbReference type="OrthoDB" id="4045at2"/>
<evidence type="ECO:0000256" key="9">
    <source>
        <dbReference type="SAM" id="Phobius"/>
    </source>
</evidence>
<dbReference type="RefSeq" id="WP_007417813.1">
    <property type="nucleotide sequence ID" value="NZ_ABOX02000048.1"/>
</dbReference>
<evidence type="ECO:0000313" key="11">
    <source>
        <dbReference type="EMBL" id="EEF58200.1"/>
    </source>
</evidence>
<dbReference type="PANTHER" id="PTHR30625:SF15">
    <property type="entry name" value="BIOPOLYMER TRANSPORT PROTEIN EXBB"/>
    <property type="match status" value="1"/>
</dbReference>
<evidence type="ECO:0000256" key="1">
    <source>
        <dbReference type="ARBA" id="ARBA00004651"/>
    </source>
</evidence>
<evidence type="ECO:0000313" key="12">
    <source>
        <dbReference type="Proteomes" id="UP000003688"/>
    </source>
</evidence>
<dbReference type="InterPro" id="IPR002898">
    <property type="entry name" value="MotA_ExbB_proton_chnl"/>
</dbReference>
<evidence type="ECO:0000256" key="8">
    <source>
        <dbReference type="RuleBase" id="RU004057"/>
    </source>
</evidence>
<comment type="subcellular location">
    <subcellularLocation>
        <location evidence="1">Cell membrane</location>
        <topology evidence="1">Multi-pass membrane protein</topology>
    </subcellularLocation>
    <subcellularLocation>
        <location evidence="8">Membrane</location>
        <topology evidence="8">Multi-pass membrane protein</topology>
    </subcellularLocation>
</comment>
<dbReference type="GO" id="GO:0005886">
    <property type="term" value="C:plasma membrane"/>
    <property type="evidence" value="ECO:0007669"/>
    <property type="project" value="UniProtKB-SubCell"/>
</dbReference>
<keyword evidence="3" id="KW-1003">Cell membrane</keyword>
<feature type="transmembrane region" description="Helical" evidence="9">
    <location>
        <begin position="110"/>
        <end position="133"/>
    </location>
</feature>
<feature type="transmembrane region" description="Helical" evidence="9">
    <location>
        <begin position="12"/>
        <end position="32"/>
    </location>
</feature>
<evidence type="ECO:0000256" key="3">
    <source>
        <dbReference type="ARBA" id="ARBA00022475"/>
    </source>
</evidence>
<dbReference type="AlphaFoldDB" id="B9XPS7"/>
<dbReference type="Pfam" id="PF01618">
    <property type="entry name" value="MotA_ExbB"/>
    <property type="match status" value="1"/>
</dbReference>
<keyword evidence="6 9" id="KW-1133">Transmembrane helix</keyword>
<proteinExistence type="inferred from homology"/>
<sequence precursor="true">MLPSLLFKGGPMLWVILFASAVAIAVFVERFLHCHRAQINSAEFLNGVRTVLKRENVVEAISICDATPGPVARLVKTAILNRDYGRERVRESLEETGLAEVPRLEEKLNLLATLGQLAPLLGLLGTVLGFIKVFQSINSKGVFANVQELSSGIWQALICMAAGLAVSIVCHAAYNYLVSRVNAIVLDMEKAATEIVNIVTESSAQNGK</sequence>
<feature type="transmembrane region" description="Helical" evidence="9">
    <location>
        <begin position="153"/>
        <end position="174"/>
    </location>
</feature>
<name>B9XPS7_PEDPL</name>
<comment type="similarity">
    <text evidence="8">Belongs to the exbB/tolQ family.</text>
</comment>
<keyword evidence="5 8" id="KW-0653">Protein transport</keyword>
<dbReference type="GO" id="GO:0017038">
    <property type="term" value="P:protein import"/>
    <property type="evidence" value="ECO:0007669"/>
    <property type="project" value="TreeGrafter"/>
</dbReference>
<reference evidence="11 12" key="1">
    <citation type="journal article" date="2011" name="J. Bacteriol.">
        <title>Genome sequence of 'Pedosphaera parvula' Ellin514, an aerobic Verrucomicrobial isolate from pasture soil.</title>
        <authorList>
            <person name="Kant R."/>
            <person name="van Passel M.W."/>
            <person name="Sangwan P."/>
            <person name="Palva A."/>
            <person name="Lucas S."/>
            <person name="Copeland A."/>
            <person name="Lapidus A."/>
            <person name="Glavina Del Rio T."/>
            <person name="Dalin E."/>
            <person name="Tice H."/>
            <person name="Bruce D."/>
            <person name="Goodwin L."/>
            <person name="Pitluck S."/>
            <person name="Chertkov O."/>
            <person name="Larimer F.W."/>
            <person name="Land M.L."/>
            <person name="Hauser L."/>
            <person name="Brettin T.S."/>
            <person name="Detter J.C."/>
            <person name="Han S."/>
            <person name="de Vos W.M."/>
            <person name="Janssen P.H."/>
            <person name="Smidt H."/>
        </authorList>
    </citation>
    <scope>NUCLEOTIDE SEQUENCE [LARGE SCALE GENOMIC DNA]</scope>
    <source>
        <strain evidence="11 12">Ellin514</strain>
    </source>
</reference>
<evidence type="ECO:0000256" key="2">
    <source>
        <dbReference type="ARBA" id="ARBA00022448"/>
    </source>
</evidence>
<keyword evidence="2 8" id="KW-0813">Transport</keyword>
<keyword evidence="4 9" id="KW-0812">Transmembrane</keyword>
<comment type="caution">
    <text evidence="11">The sequence shown here is derived from an EMBL/GenBank/DDBJ whole genome shotgun (WGS) entry which is preliminary data.</text>
</comment>
<accession>B9XPS7</accession>
<organism evidence="11 12">
    <name type="scientific">Pedosphaera parvula (strain Ellin514)</name>
    <dbReference type="NCBI Taxonomy" id="320771"/>
    <lineage>
        <taxon>Bacteria</taxon>
        <taxon>Pseudomonadati</taxon>
        <taxon>Verrucomicrobiota</taxon>
        <taxon>Pedosphaerae</taxon>
        <taxon>Pedosphaerales</taxon>
        <taxon>Pedosphaeraceae</taxon>
        <taxon>Pedosphaera</taxon>
    </lineage>
</organism>
<evidence type="ECO:0000259" key="10">
    <source>
        <dbReference type="Pfam" id="PF01618"/>
    </source>
</evidence>
<evidence type="ECO:0000256" key="6">
    <source>
        <dbReference type="ARBA" id="ARBA00022989"/>
    </source>
</evidence>